<dbReference type="EMBL" id="OOFM01000003">
    <property type="protein sequence ID" value="SPL62567.1"/>
    <property type="molecule type" value="Genomic_DNA"/>
</dbReference>
<proteinExistence type="predicted"/>
<dbReference type="Proteomes" id="UP000246073">
    <property type="component" value="Unassembled WGS sequence"/>
</dbReference>
<protein>
    <submittedName>
        <fullName evidence="1">Uncharacterized protein</fullName>
    </submittedName>
</protein>
<reference evidence="2" key="1">
    <citation type="submission" date="2017-12" db="EMBL/GenBank/DDBJ databases">
        <authorList>
            <person name="Diaz M."/>
        </authorList>
    </citation>
    <scope>NUCLEOTIDE SEQUENCE [LARGE SCALE GENOMIC DNA]</scope>
    <source>
        <strain evidence="2">FI11154</strain>
    </source>
</reference>
<sequence>MPSRLPNAFALSSPEDSAICVTDGLIDLIDGRELVGVLAAS</sequence>
<organism evidence="1 2">
    <name type="scientific">Ochrobactrum soli</name>
    <dbReference type="NCBI Taxonomy" id="2448455"/>
    <lineage>
        <taxon>Bacteria</taxon>
        <taxon>Pseudomonadati</taxon>
        <taxon>Pseudomonadota</taxon>
        <taxon>Alphaproteobacteria</taxon>
        <taxon>Hyphomicrobiales</taxon>
        <taxon>Brucellaceae</taxon>
        <taxon>Brucella/Ochrobactrum group</taxon>
        <taxon>Ochrobactrum</taxon>
    </lineage>
</organism>
<dbReference type="RefSeq" id="WP_244597102.1">
    <property type="nucleotide sequence ID" value="NZ_OOFM01000003.1"/>
</dbReference>
<evidence type="ECO:0000313" key="1">
    <source>
        <dbReference type="EMBL" id="SPL62567.1"/>
    </source>
</evidence>
<evidence type="ECO:0000313" key="2">
    <source>
        <dbReference type="Proteomes" id="UP000246073"/>
    </source>
</evidence>
<dbReference type="Gene3D" id="3.30.2010.10">
    <property type="entry name" value="Metalloproteases ('zincins'), catalytic domain"/>
    <property type="match status" value="1"/>
</dbReference>
<name>A0A2P9HEP0_9HYPH</name>
<dbReference type="AlphaFoldDB" id="A0A2P9HEP0"/>
<gene>
    <name evidence="1" type="ORF">OHAE_5174</name>
</gene>
<accession>A0A2P9HEP0</accession>